<accession>A0A9D2CL54</accession>
<evidence type="ECO:0000313" key="1">
    <source>
        <dbReference type="EMBL" id="HIY88194.1"/>
    </source>
</evidence>
<reference evidence="1" key="2">
    <citation type="submission" date="2021-04" db="EMBL/GenBank/DDBJ databases">
        <authorList>
            <person name="Gilroy R."/>
        </authorList>
    </citation>
    <scope>NUCLEOTIDE SEQUENCE</scope>
    <source>
        <strain evidence="1">Gambia2-208</strain>
    </source>
</reference>
<organism evidence="1 2">
    <name type="scientific">Candidatus Bacteroides pullicola</name>
    <dbReference type="NCBI Taxonomy" id="2838475"/>
    <lineage>
        <taxon>Bacteria</taxon>
        <taxon>Pseudomonadati</taxon>
        <taxon>Bacteroidota</taxon>
        <taxon>Bacteroidia</taxon>
        <taxon>Bacteroidales</taxon>
        <taxon>Bacteroidaceae</taxon>
        <taxon>Bacteroides</taxon>
    </lineage>
</organism>
<gene>
    <name evidence="1" type="ORF">H9824_05770</name>
</gene>
<sequence length="92" mass="10453">MIMRYVVVPIDDVRGLFTADELEHARKDNAGTRMIVHEGTLLSKRERLGLTTLPMDAATGLTEWTYPVYEHGSAELDALLQSDEWASMEERM</sequence>
<reference evidence="1" key="1">
    <citation type="journal article" date="2021" name="PeerJ">
        <title>Extensive microbial diversity within the chicken gut microbiome revealed by metagenomics and culture.</title>
        <authorList>
            <person name="Gilroy R."/>
            <person name="Ravi A."/>
            <person name="Getino M."/>
            <person name="Pursley I."/>
            <person name="Horton D.L."/>
            <person name="Alikhan N.F."/>
            <person name="Baker D."/>
            <person name="Gharbi K."/>
            <person name="Hall N."/>
            <person name="Watson M."/>
            <person name="Adriaenssens E.M."/>
            <person name="Foster-Nyarko E."/>
            <person name="Jarju S."/>
            <person name="Secka A."/>
            <person name="Antonio M."/>
            <person name="Oren A."/>
            <person name="Chaudhuri R.R."/>
            <person name="La Ragione R."/>
            <person name="Hildebrand F."/>
            <person name="Pallen M.J."/>
        </authorList>
    </citation>
    <scope>NUCLEOTIDE SEQUENCE</scope>
    <source>
        <strain evidence="1">Gambia2-208</strain>
    </source>
</reference>
<protein>
    <submittedName>
        <fullName evidence="1">Uncharacterized protein</fullName>
    </submittedName>
</protein>
<proteinExistence type="predicted"/>
<dbReference type="Proteomes" id="UP000886851">
    <property type="component" value="Unassembled WGS sequence"/>
</dbReference>
<comment type="caution">
    <text evidence="1">The sequence shown here is derived from an EMBL/GenBank/DDBJ whole genome shotgun (WGS) entry which is preliminary data.</text>
</comment>
<dbReference type="EMBL" id="DXCV01000039">
    <property type="protein sequence ID" value="HIY88194.1"/>
    <property type="molecule type" value="Genomic_DNA"/>
</dbReference>
<dbReference type="AlphaFoldDB" id="A0A9D2CL54"/>
<name>A0A9D2CL54_9BACE</name>
<evidence type="ECO:0000313" key="2">
    <source>
        <dbReference type="Proteomes" id="UP000886851"/>
    </source>
</evidence>